<keyword evidence="3" id="KW-1185">Reference proteome</keyword>
<dbReference type="OrthoDB" id="1639410at2"/>
<dbReference type="AlphaFoldDB" id="A0A1H9ZJ92"/>
<dbReference type="Proteomes" id="UP000243819">
    <property type="component" value="Unassembled WGS sequence"/>
</dbReference>
<sequence length="490" mass="59362">MINSDVFKQIEQVKYLAMENTWRYRPIIRIMYHNHLRYKYWHYKEDIYNELKKYPQFKDYTLDNLKNDLDYLVENKNLEVLQDSKKAKTLEEFKNRQFKYQLSQYTIEIERMIIELEKLQGENKGSLDTDLVETFRKKLESFLEIKGAPPKKVYSWWNEISDYFKKINENYQDYIKSFYTPKVEELMKTMEFITYKKDFIKYLKEFIKGIQGNIIYLEKIFSEIDEDEVKALLNKVLEHEKTIPRLNYKLDEGEFMRTNLARWQSIQNWFLSTEERKSDCETILDITNEIIMKITRYASQISERRNSGANRKLEYRKLLELFYNCKDLEEAHKLSAVTIGVFSTRHILGNPIRETESINSSIFEEKPHQVVVKPRTRKYRERLTKTPIEDKREQKEKLKRELRERAERERKVIEELIVDNKIVFKDLPTLTPFQRNTLLRWLSRANNNKTKKSKTEYGREYQVLLQDGEKITLNCQDGILIMPNYILLFN</sequence>
<evidence type="ECO:0000313" key="3">
    <source>
        <dbReference type="Proteomes" id="UP000243819"/>
    </source>
</evidence>
<accession>A0A1H9ZJ92</accession>
<evidence type="ECO:0000256" key="1">
    <source>
        <dbReference type="SAM" id="Coils"/>
    </source>
</evidence>
<organism evidence="2 3">
    <name type="scientific">Anaerobranca gottschalkii DSM 13577</name>
    <dbReference type="NCBI Taxonomy" id="1120990"/>
    <lineage>
        <taxon>Bacteria</taxon>
        <taxon>Bacillati</taxon>
        <taxon>Bacillota</taxon>
        <taxon>Clostridia</taxon>
        <taxon>Eubacteriales</taxon>
        <taxon>Proteinivoracaceae</taxon>
        <taxon>Anaerobranca</taxon>
    </lineage>
</organism>
<dbReference type="STRING" id="1120990.SAMN03080614_100926"/>
<gene>
    <name evidence="2" type="ORF">SAMN03080614_100926</name>
</gene>
<dbReference type="InterPro" id="IPR013493">
    <property type="entry name" value="CHP02677"/>
</dbReference>
<dbReference type="EMBL" id="FOIF01000009">
    <property type="protein sequence ID" value="SES80901.1"/>
    <property type="molecule type" value="Genomic_DNA"/>
</dbReference>
<dbReference type="NCBIfam" id="TIGR02677">
    <property type="entry name" value="TIGR02677 family protein"/>
    <property type="match status" value="1"/>
</dbReference>
<proteinExistence type="predicted"/>
<keyword evidence="1" id="KW-0175">Coiled coil</keyword>
<evidence type="ECO:0000313" key="2">
    <source>
        <dbReference type="EMBL" id="SES80901.1"/>
    </source>
</evidence>
<name>A0A1H9ZJ92_9FIRM</name>
<dbReference type="RefSeq" id="WP_091349481.1">
    <property type="nucleotide sequence ID" value="NZ_FOIF01000009.1"/>
</dbReference>
<protein>
    <submittedName>
        <fullName evidence="2">TIGR02677 family protein</fullName>
    </submittedName>
</protein>
<dbReference type="Pfam" id="PF09660">
    <property type="entry name" value="DUF2397"/>
    <property type="match status" value="1"/>
</dbReference>
<feature type="coiled-coil region" evidence="1">
    <location>
        <begin position="388"/>
        <end position="419"/>
    </location>
</feature>
<reference evidence="3" key="1">
    <citation type="submission" date="2016-10" db="EMBL/GenBank/DDBJ databases">
        <authorList>
            <person name="Varghese N."/>
            <person name="Submissions S."/>
        </authorList>
    </citation>
    <scope>NUCLEOTIDE SEQUENCE [LARGE SCALE GENOMIC DNA]</scope>
    <source>
        <strain evidence="3">DSM 13577</strain>
    </source>
</reference>